<keyword evidence="1" id="KW-0479">Metal-binding</keyword>
<keyword evidence="3" id="KW-0411">Iron-sulfur</keyword>
<dbReference type="InterPro" id="IPR015931">
    <property type="entry name" value="Acnase/IPM_dHydase_lsu_aba_1/3"/>
</dbReference>
<feature type="non-terminal residue" evidence="5">
    <location>
        <position position="205"/>
    </location>
</feature>
<dbReference type="PANTHER" id="PTHR11670">
    <property type="entry name" value="ACONITASE/IRON-RESPONSIVE ELEMENT FAMILY MEMBER"/>
    <property type="match status" value="1"/>
</dbReference>
<dbReference type="Gene3D" id="3.30.499.10">
    <property type="entry name" value="Aconitase, domain 3"/>
    <property type="match status" value="1"/>
</dbReference>
<accession>A0A382ZPY4</accession>
<evidence type="ECO:0000313" key="5">
    <source>
        <dbReference type="EMBL" id="SVD97607.1"/>
    </source>
</evidence>
<dbReference type="AlphaFoldDB" id="A0A382ZPY4"/>
<evidence type="ECO:0000256" key="3">
    <source>
        <dbReference type="ARBA" id="ARBA00023014"/>
    </source>
</evidence>
<organism evidence="5">
    <name type="scientific">marine metagenome</name>
    <dbReference type="NCBI Taxonomy" id="408172"/>
    <lineage>
        <taxon>unclassified sequences</taxon>
        <taxon>metagenomes</taxon>
        <taxon>ecological metagenomes</taxon>
    </lineage>
</organism>
<dbReference type="GO" id="GO:0046872">
    <property type="term" value="F:metal ion binding"/>
    <property type="evidence" value="ECO:0007669"/>
    <property type="project" value="UniProtKB-KW"/>
</dbReference>
<sequence>MNLNIKKNFTLNNKNYYYYSLEEFEKKTNFKIKNLPFSIKILLENLLRHQNENIENVNQIKNLIKNSKLSEIFFKPSRILMQDFTGIPAIVDLAAMRDKVFEMGQNIKKINPLVPVDLVIDHSINVNFYGNNNAFDMNVKREFKENSERYDFLKWSQASFQNLKIVPPGNGICHQVNLEYLAEVVSKKKINNKILVYPDTLVGTD</sequence>
<dbReference type="EMBL" id="UINC01185747">
    <property type="protein sequence ID" value="SVD97607.1"/>
    <property type="molecule type" value="Genomic_DNA"/>
</dbReference>
<feature type="domain" description="Aconitase/3-isopropylmalate dehydratase large subunit alpha/beta/alpha" evidence="4">
    <location>
        <begin position="68"/>
        <end position="205"/>
    </location>
</feature>
<evidence type="ECO:0000256" key="1">
    <source>
        <dbReference type="ARBA" id="ARBA00022723"/>
    </source>
</evidence>
<dbReference type="InterPro" id="IPR001030">
    <property type="entry name" value="Acoase/IPM_deHydtase_lsu_aba"/>
</dbReference>
<dbReference type="SUPFAM" id="SSF53732">
    <property type="entry name" value="Aconitase iron-sulfur domain"/>
    <property type="match status" value="1"/>
</dbReference>
<evidence type="ECO:0000256" key="2">
    <source>
        <dbReference type="ARBA" id="ARBA00023004"/>
    </source>
</evidence>
<evidence type="ECO:0000259" key="4">
    <source>
        <dbReference type="Pfam" id="PF00330"/>
    </source>
</evidence>
<gene>
    <name evidence="5" type="ORF">METZ01_LOCUS450461</name>
</gene>
<name>A0A382ZPY4_9ZZZZ</name>
<protein>
    <recommendedName>
        <fullName evidence="4">Aconitase/3-isopropylmalate dehydratase large subunit alpha/beta/alpha domain-containing protein</fullName>
    </recommendedName>
</protein>
<dbReference type="InterPro" id="IPR006249">
    <property type="entry name" value="Aconitase/IRP2"/>
</dbReference>
<reference evidence="5" key="1">
    <citation type="submission" date="2018-05" db="EMBL/GenBank/DDBJ databases">
        <authorList>
            <person name="Lanie J.A."/>
            <person name="Ng W.-L."/>
            <person name="Kazmierczak K.M."/>
            <person name="Andrzejewski T.M."/>
            <person name="Davidsen T.M."/>
            <person name="Wayne K.J."/>
            <person name="Tettelin H."/>
            <person name="Glass J.I."/>
            <person name="Rusch D."/>
            <person name="Podicherti R."/>
            <person name="Tsui H.-C.T."/>
            <person name="Winkler M.E."/>
        </authorList>
    </citation>
    <scope>NUCLEOTIDE SEQUENCE</scope>
</reference>
<dbReference type="GO" id="GO:0051536">
    <property type="term" value="F:iron-sulfur cluster binding"/>
    <property type="evidence" value="ECO:0007669"/>
    <property type="project" value="UniProtKB-KW"/>
</dbReference>
<proteinExistence type="predicted"/>
<keyword evidence="2" id="KW-0408">Iron</keyword>
<dbReference type="InterPro" id="IPR036008">
    <property type="entry name" value="Aconitase_4Fe-4S_dom"/>
</dbReference>
<dbReference type="Pfam" id="PF00330">
    <property type="entry name" value="Aconitase"/>
    <property type="match status" value="1"/>
</dbReference>